<feature type="region of interest" description="Disordered" evidence="1">
    <location>
        <begin position="1"/>
        <end position="21"/>
    </location>
</feature>
<feature type="compositionally biased region" description="Polar residues" evidence="1">
    <location>
        <begin position="1"/>
        <end position="10"/>
    </location>
</feature>
<dbReference type="EMBL" id="JABSTV010001252">
    <property type="protein sequence ID" value="KAH7946949.1"/>
    <property type="molecule type" value="Genomic_DNA"/>
</dbReference>
<accession>A0A9D4STU7</accession>
<evidence type="ECO:0000256" key="1">
    <source>
        <dbReference type="SAM" id="MobiDB-lite"/>
    </source>
</evidence>
<dbReference type="AlphaFoldDB" id="A0A9D4STU7"/>
<name>A0A9D4STU7_RHISA</name>
<proteinExistence type="predicted"/>
<organism evidence="2 3">
    <name type="scientific">Rhipicephalus sanguineus</name>
    <name type="common">Brown dog tick</name>
    <name type="synonym">Ixodes sanguineus</name>
    <dbReference type="NCBI Taxonomy" id="34632"/>
    <lineage>
        <taxon>Eukaryota</taxon>
        <taxon>Metazoa</taxon>
        <taxon>Ecdysozoa</taxon>
        <taxon>Arthropoda</taxon>
        <taxon>Chelicerata</taxon>
        <taxon>Arachnida</taxon>
        <taxon>Acari</taxon>
        <taxon>Parasitiformes</taxon>
        <taxon>Ixodida</taxon>
        <taxon>Ixodoidea</taxon>
        <taxon>Ixodidae</taxon>
        <taxon>Rhipicephalinae</taxon>
        <taxon>Rhipicephalus</taxon>
        <taxon>Rhipicephalus</taxon>
    </lineage>
</organism>
<evidence type="ECO:0000313" key="3">
    <source>
        <dbReference type="Proteomes" id="UP000821837"/>
    </source>
</evidence>
<evidence type="ECO:0000313" key="2">
    <source>
        <dbReference type="EMBL" id="KAH7946949.1"/>
    </source>
</evidence>
<gene>
    <name evidence="2" type="ORF">HPB52_006207</name>
</gene>
<reference evidence="2" key="2">
    <citation type="submission" date="2021-09" db="EMBL/GenBank/DDBJ databases">
        <authorList>
            <person name="Jia N."/>
            <person name="Wang J."/>
            <person name="Shi W."/>
            <person name="Du L."/>
            <person name="Sun Y."/>
            <person name="Zhan W."/>
            <person name="Jiang J."/>
            <person name="Wang Q."/>
            <person name="Zhang B."/>
            <person name="Ji P."/>
            <person name="Sakyi L.B."/>
            <person name="Cui X."/>
            <person name="Yuan T."/>
            <person name="Jiang B."/>
            <person name="Yang W."/>
            <person name="Lam T.T.-Y."/>
            <person name="Chang Q."/>
            <person name="Ding S."/>
            <person name="Wang X."/>
            <person name="Zhu J."/>
            <person name="Ruan X."/>
            <person name="Zhao L."/>
            <person name="Wei J."/>
            <person name="Que T."/>
            <person name="Du C."/>
            <person name="Cheng J."/>
            <person name="Dai P."/>
            <person name="Han X."/>
            <person name="Huang E."/>
            <person name="Gao Y."/>
            <person name="Liu J."/>
            <person name="Shao H."/>
            <person name="Ye R."/>
            <person name="Li L."/>
            <person name="Wei W."/>
            <person name="Wang X."/>
            <person name="Wang C."/>
            <person name="Huo Q."/>
            <person name="Li W."/>
            <person name="Guo W."/>
            <person name="Chen H."/>
            <person name="Chen S."/>
            <person name="Zhou L."/>
            <person name="Zhou L."/>
            <person name="Ni X."/>
            <person name="Tian J."/>
            <person name="Zhou Y."/>
            <person name="Sheng Y."/>
            <person name="Liu T."/>
            <person name="Pan Y."/>
            <person name="Xia L."/>
            <person name="Li J."/>
            <person name="Zhao F."/>
            <person name="Cao W."/>
        </authorList>
    </citation>
    <scope>NUCLEOTIDE SEQUENCE</scope>
    <source>
        <strain evidence="2">Rsan-2018</strain>
        <tissue evidence="2">Larvae</tissue>
    </source>
</reference>
<keyword evidence="3" id="KW-1185">Reference proteome</keyword>
<protein>
    <recommendedName>
        <fullName evidence="4">DDE Tnp4 domain-containing protein</fullName>
    </recommendedName>
</protein>
<reference evidence="2" key="1">
    <citation type="journal article" date="2020" name="Cell">
        <title>Large-Scale Comparative Analyses of Tick Genomes Elucidate Their Genetic Diversity and Vector Capacities.</title>
        <authorList>
            <consortium name="Tick Genome and Microbiome Consortium (TIGMIC)"/>
            <person name="Jia N."/>
            <person name="Wang J."/>
            <person name="Shi W."/>
            <person name="Du L."/>
            <person name="Sun Y."/>
            <person name="Zhan W."/>
            <person name="Jiang J.F."/>
            <person name="Wang Q."/>
            <person name="Zhang B."/>
            <person name="Ji P."/>
            <person name="Bell-Sakyi L."/>
            <person name="Cui X.M."/>
            <person name="Yuan T.T."/>
            <person name="Jiang B.G."/>
            <person name="Yang W.F."/>
            <person name="Lam T.T."/>
            <person name="Chang Q.C."/>
            <person name="Ding S.J."/>
            <person name="Wang X.J."/>
            <person name="Zhu J.G."/>
            <person name="Ruan X.D."/>
            <person name="Zhao L."/>
            <person name="Wei J.T."/>
            <person name="Ye R.Z."/>
            <person name="Que T.C."/>
            <person name="Du C.H."/>
            <person name="Zhou Y.H."/>
            <person name="Cheng J.X."/>
            <person name="Dai P.F."/>
            <person name="Guo W.B."/>
            <person name="Han X.H."/>
            <person name="Huang E.J."/>
            <person name="Li L.F."/>
            <person name="Wei W."/>
            <person name="Gao Y.C."/>
            <person name="Liu J.Z."/>
            <person name="Shao H.Z."/>
            <person name="Wang X."/>
            <person name="Wang C.C."/>
            <person name="Yang T.C."/>
            <person name="Huo Q.B."/>
            <person name="Li W."/>
            <person name="Chen H.Y."/>
            <person name="Chen S.E."/>
            <person name="Zhou L.G."/>
            <person name="Ni X.B."/>
            <person name="Tian J.H."/>
            <person name="Sheng Y."/>
            <person name="Liu T."/>
            <person name="Pan Y.S."/>
            <person name="Xia L.Y."/>
            <person name="Li J."/>
            <person name="Zhao F."/>
            <person name="Cao W.C."/>
        </authorList>
    </citation>
    <scope>NUCLEOTIDE SEQUENCE</scope>
    <source>
        <strain evidence="2">Rsan-2018</strain>
    </source>
</reference>
<dbReference type="VEuPathDB" id="VectorBase:RSAN_046442"/>
<sequence length="203" mass="23312">MLLSLSNPNSPAELENDYEDADLPSHAPVSQHFHFKLQKLFLLEKKKLLSQMISTRRWWTRSIWMNRIQESEFHTAMTLHISGDQQYFIKYYRMSVEKFEQLHALLEEHLTKLHEVREPIPSRARLAITISDLKFVVVDVGAFGRQSDGGTLGLSRFGKCLENGKLGLRAPETLPGTNTQAPHVFVGDDAFQLRQDFLKPYSG</sequence>
<evidence type="ECO:0008006" key="4">
    <source>
        <dbReference type="Google" id="ProtNLM"/>
    </source>
</evidence>
<dbReference type="Proteomes" id="UP000821837">
    <property type="component" value="Chromosome 6"/>
</dbReference>
<comment type="caution">
    <text evidence="2">The sequence shown here is derived from an EMBL/GenBank/DDBJ whole genome shotgun (WGS) entry which is preliminary data.</text>
</comment>